<proteinExistence type="predicted"/>
<protein>
    <submittedName>
        <fullName evidence="3">Autotransporter domain-containing protein</fullName>
    </submittedName>
</protein>
<dbReference type="KEGG" id="spha:D3Y57_04900"/>
<feature type="domain" description="Autotransporter" evidence="2">
    <location>
        <begin position="130"/>
        <end position="408"/>
    </location>
</feature>
<feature type="region of interest" description="Disordered" evidence="1">
    <location>
        <begin position="50"/>
        <end position="80"/>
    </location>
</feature>
<keyword evidence="3" id="KW-0614">Plasmid</keyword>
<evidence type="ECO:0000259" key="2">
    <source>
        <dbReference type="PROSITE" id="PS51208"/>
    </source>
</evidence>
<geneLocation type="plasmid" evidence="3">
    <name>unnamed1</name>
</geneLocation>
<dbReference type="PANTHER" id="PTHR35037">
    <property type="entry name" value="C-TERMINAL REGION OF AIDA-LIKE PROTEIN"/>
    <property type="match status" value="1"/>
</dbReference>
<dbReference type="InterPro" id="IPR036709">
    <property type="entry name" value="Autotransporte_beta_dom_sf"/>
</dbReference>
<dbReference type="InterPro" id="IPR006315">
    <property type="entry name" value="OM_autotransptr_brl_dom"/>
</dbReference>
<dbReference type="NCBIfam" id="TIGR01414">
    <property type="entry name" value="autotrans_barl"/>
    <property type="match status" value="1"/>
</dbReference>
<dbReference type="EMBL" id="CP032828">
    <property type="protein sequence ID" value="AYJ85351.1"/>
    <property type="molecule type" value="Genomic_DNA"/>
</dbReference>
<name>A0A494THR3_SPHPE</name>
<dbReference type="OrthoDB" id="6053567at2"/>
<dbReference type="Pfam" id="PF03797">
    <property type="entry name" value="Autotransporter"/>
    <property type="match status" value="1"/>
</dbReference>
<evidence type="ECO:0000256" key="1">
    <source>
        <dbReference type="SAM" id="MobiDB-lite"/>
    </source>
</evidence>
<organism evidence="3 4">
    <name type="scientific">Sphingomonas paeninsulae</name>
    <dbReference type="NCBI Taxonomy" id="2319844"/>
    <lineage>
        <taxon>Bacteria</taxon>
        <taxon>Pseudomonadati</taxon>
        <taxon>Pseudomonadota</taxon>
        <taxon>Alphaproteobacteria</taxon>
        <taxon>Sphingomonadales</taxon>
        <taxon>Sphingomonadaceae</taxon>
        <taxon>Sphingomonas</taxon>
    </lineage>
</organism>
<evidence type="ECO:0000313" key="4">
    <source>
        <dbReference type="Proteomes" id="UP000276254"/>
    </source>
</evidence>
<dbReference type="PROSITE" id="PS51208">
    <property type="entry name" value="AUTOTRANSPORTER"/>
    <property type="match status" value="1"/>
</dbReference>
<feature type="compositionally biased region" description="Pro residues" evidence="1">
    <location>
        <begin position="68"/>
        <end position="80"/>
    </location>
</feature>
<dbReference type="Gene3D" id="2.40.128.130">
    <property type="entry name" value="Autotransporter beta-domain"/>
    <property type="match status" value="1"/>
</dbReference>
<accession>A0A494THR3</accession>
<gene>
    <name evidence="3" type="ORF">D3Y57_04900</name>
</gene>
<evidence type="ECO:0000313" key="3">
    <source>
        <dbReference type="EMBL" id="AYJ85351.1"/>
    </source>
</evidence>
<dbReference type="AlphaFoldDB" id="A0A494THR3"/>
<dbReference type="InterPro" id="IPR005546">
    <property type="entry name" value="Autotransporte_beta"/>
</dbReference>
<keyword evidence="4" id="KW-1185">Reference proteome</keyword>
<dbReference type="GO" id="GO:0019867">
    <property type="term" value="C:outer membrane"/>
    <property type="evidence" value="ECO:0007669"/>
    <property type="project" value="InterPro"/>
</dbReference>
<dbReference type="Proteomes" id="UP000276254">
    <property type="component" value="Plasmid unnamed1"/>
</dbReference>
<reference evidence="3 4" key="1">
    <citation type="submission" date="2018-09" db="EMBL/GenBank/DDBJ databases">
        <title>Sphingomonas peninsula sp. nov., isolated from fildes peninsula, Antarctic soil.</title>
        <authorList>
            <person name="Yingchao G."/>
        </authorList>
    </citation>
    <scope>NUCLEOTIDE SEQUENCE [LARGE SCALE GENOMIC DNA]</scope>
    <source>
        <strain evidence="3 4">YZ-8</strain>
        <plasmid evidence="3 4">unnamed1</plasmid>
    </source>
</reference>
<dbReference type="PANTHER" id="PTHR35037:SF3">
    <property type="entry name" value="C-TERMINAL REGION OF AIDA-LIKE PROTEIN"/>
    <property type="match status" value="1"/>
</dbReference>
<sequence>MCPVPGWSNQRYCGQLVFAFGNHRIANARDNPDPDAGAGISVIAVAHASSSRTNTADDGKSQSATPVEPTPIIQPAPPTPGATAPVAAVIQIYRPEAPAYAVVPLAAHQLALTSLGTFHERQGEQASLSGNGVVSAIWGRVFGQKLDQKWGGTVSPAFDGTQGGFQLGVDLFGKTSDGGKGDHFGVFAGRAWMTGDIRGFALGWNNLTVGRLKLNGTSVGGYWTHVGPGGWYIDAVAMGSWYGGSSLSSRGVGIDTDGKSVTLSLESGYPINLAPGLTFEPQAQIIWQRMMLDNTNDAFSTVDFSTTSAFTGRIGGRLLTSAHIGATLLQPYFKMNLWRDFNAQDSILFGGSDAVVTQRAATAVELGGGLGVQFNSSVSLNATGGYSTAFDHNKREGFQGTIGFRVAW</sequence>
<dbReference type="InterPro" id="IPR051551">
    <property type="entry name" value="Autotransporter_adhesion"/>
</dbReference>
<dbReference type="SUPFAM" id="SSF103515">
    <property type="entry name" value="Autotransporter"/>
    <property type="match status" value="1"/>
</dbReference>
<dbReference type="SMART" id="SM00869">
    <property type="entry name" value="Autotransporter"/>
    <property type="match status" value="1"/>
</dbReference>